<dbReference type="GO" id="GO:0005886">
    <property type="term" value="C:plasma membrane"/>
    <property type="evidence" value="ECO:0007669"/>
    <property type="project" value="TreeGrafter"/>
</dbReference>
<feature type="transmembrane region" description="Helical" evidence="6">
    <location>
        <begin position="27"/>
        <end position="46"/>
    </location>
</feature>
<dbReference type="Proteomes" id="UP000813462">
    <property type="component" value="Unassembled WGS sequence"/>
</dbReference>
<comment type="subcellular location">
    <subcellularLocation>
        <location evidence="6">Membrane</location>
        <topology evidence="6">Multi-pass membrane protein</topology>
    </subcellularLocation>
</comment>
<evidence type="ECO:0000313" key="8">
    <source>
        <dbReference type="Proteomes" id="UP000813462"/>
    </source>
</evidence>
<evidence type="ECO:0000256" key="6">
    <source>
        <dbReference type="RuleBase" id="RU367022"/>
    </source>
</evidence>
<sequence length="121" mass="13479">MKTHLSFHWDKKTEIFFTGWPGQSSESYITALVCVFLVSLLVEWLSHKGLTKTCSTSFSAILLETLMHGTRVGLSYLVMLSVMSFNLGILLSAVAGYSVGFLAFGCRFLKRYPSEEIHCSA</sequence>
<dbReference type="InterPro" id="IPR007274">
    <property type="entry name" value="Cop_transporter"/>
</dbReference>
<reference evidence="7" key="1">
    <citation type="journal article" date="2021" name="Front. Plant Sci.">
        <title>Chromosome-Scale Genome Assembly for Chinese Sour Jujube and Insights Into Its Genome Evolution and Domestication Signature.</title>
        <authorList>
            <person name="Shen L.-Y."/>
            <person name="Luo H."/>
            <person name="Wang X.-L."/>
            <person name="Wang X.-M."/>
            <person name="Qiu X.-J."/>
            <person name="Liu H."/>
            <person name="Zhou S.-S."/>
            <person name="Jia K.-H."/>
            <person name="Nie S."/>
            <person name="Bao Y.-T."/>
            <person name="Zhang R.-G."/>
            <person name="Yun Q.-Z."/>
            <person name="Chai Y.-H."/>
            <person name="Lu J.-Y."/>
            <person name="Li Y."/>
            <person name="Zhao S.-W."/>
            <person name="Mao J.-F."/>
            <person name="Jia S.-G."/>
            <person name="Mao Y.-M."/>
        </authorList>
    </citation>
    <scope>NUCLEOTIDE SEQUENCE</scope>
    <source>
        <strain evidence="7">AT0</strain>
        <tissue evidence="7">Leaf</tissue>
    </source>
</reference>
<evidence type="ECO:0000256" key="3">
    <source>
        <dbReference type="ARBA" id="ARBA00022796"/>
    </source>
</evidence>
<evidence type="ECO:0000256" key="5">
    <source>
        <dbReference type="ARBA" id="ARBA00023136"/>
    </source>
</evidence>
<keyword evidence="5 6" id="KW-0472">Membrane</keyword>
<keyword evidence="2 6" id="KW-0812">Transmembrane</keyword>
<proteinExistence type="inferred from homology"/>
<evidence type="ECO:0000313" key="7">
    <source>
        <dbReference type="EMBL" id="KAH7542366.1"/>
    </source>
</evidence>
<dbReference type="Pfam" id="PF04145">
    <property type="entry name" value="Ctr"/>
    <property type="match status" value="1"/>
</dbReference>
<keyword evidence="6" id="KW-0406">Ion transport</keyword>
<dbReference type="PANTHER" id="PTHR12483:SF83">
    <property type="entry name" value="COPPER TRANSPORT PROTEIN"/>
    <property type="match status" value="1"/>
</dbReference>
<dbReference type="PANTHER" id="PTHR12483">
    <property type="entry name" value="SOLUTE CARRIER FAMILY 31 COPPER TRANSPORTERS"/>
    <property type="match status" value="1"/>
</dbReference>
<dbReference type="AlphaFoldDB" id="A0A978VU71"/>
<keyword evidence="6" id="KW-0813">Transport</keyword>
<organism evidence="7 8">
    <name type="scientific">Ziziphus jujuba var. spinosa</name>
    <dbReference type="NCBI Taxonomy" id="714518"/>
    <lineage>
        <taxon>Eukaryota</taxon>
        <taxon>Viridiplantae</taxon>
        <taxon>Streptophyta</taxon>
        <taxon>Embryophyta</taxon>
        <taxon>Tracheophyta</taxon>
        <taxon>Spermatophyta</taxon>
        <taxon>Magnoliopsida</taxon>
        <taxon>eudicotyledons</taxon>
        <taxon>Gunneridae</taxon>
        <taxon>Pentapetalae</taxon>
        <taxon>rosids</taxon>
        <taxon>fabids</taxon>
        <taxon>Rosales</taxon>
        <taxon>Rhamnaceae</taxon>
        <taxon>Paliureae</taxon>
        <taxon>Ziziphus</taxon>
    </lineage>
</organism>
<evidence type="ECO:0000256" key="1">
    <source>
        <dbReference type="ARBA" id="ARBA00006921"/>
    </source>
</evidence>
<comment type="caution">
    <text evidence="7">The sequence shown here is derived from an EMBL/GenBank/DDBJ whole genome shotgun (WGS) entry which is preliminary data.</text>
</comment>
<dbReference type="GO" id="GO:0005375">
    <property type="term" value="F:copper ion transmembrane transporter activity"/>
    <property type="evidence" value="ECO:0007669"/>
    <property type="project" value="UniProtKB-UniRule"/>
</dbReference>
<evidence type="ECO:0000256" key="2">
    <source>
        <dbReference type="ARBA" id="ARBA00022692"/>
    </source>
</evidence>
<keyword evidence="6" id="KW-0186">Copper</keyword>
<comment type="similarity">
    <text evidence="1 6">Belongs to the copper transporter (Ctr) (TC 1.A.56) family. SLC31A subfamily.</text>
</comment>
<evidence type="ECO:0000256" key="4">
    <source>
        <dbReference type="ARBA" id="ARBA00022989"/>
    </source>
</evidence>
<gene>
    <name evidence="7" type="ORF">FEM48_Zijuj02G0065700</name>
</gene>
<accession>A0A978VU71</accession>
<name>A0A978VU71_ZIZJJ</name>
<keyword evidence="3 6" id="KW-0187">Copper transport</keyword>
<keyword evidence="4 6" id="KW-1133">Transmembrane helix</keyword>
<protein>
    <recommendedName>
        <fullName evidence="6">Copper transport protein</fullName>
    </recommendedName>
</protein>
<dbReference type="EMBL" id="JAEACU010000002">
    <property type="protein sequence ID" value="KAH7542366.1"/>
    <property type="molecule type" value="Genomic_DNA"/>
</dbReference>